<dbReference type="GO" id="GO:0032259">
    <property type="term" value="P:methylation"/>
    <property type="evidence" value="ECO:0007669"/>
    <property type="project" value="UniProtKB-KW"/>
</dbReference>
<dbReference type="GO" id="GO:0003677">
    <property type="term" value="F:DNA binding"/>
    <property type="evidence" value="ECO:0007669"/>
    <property type="project" value="TreeGrafter"/>
</dbReference>
<comment type="catalytic activity">
    <reaction evidence="7">
        <text>a 2'-deoxycytidine in DNA + S-adenosyl-L-methionine = a 5-methyl-2'-deoxycytidine in DNA + S-adenosyl-L-homocysteine + H(+)</text>
        <dbReference type="Rhea" id="RHEA:13681"/>
        <dbReference type="Rhea" id="RHEA-COMP:11369"/>
        <dbReference type="Rhea" id="RHEA-COMP:11370"/>
        <dbReference type="ChEBI" id="CHEBI:15378"/>
        <dbReference type="ChEBI" id="CHEBI:57856"/>
        <dbReference type="ChEBI" id="CHEBI:59789"/>
        <dbReference type="ChEBI" id="CHEBI:85452"/>
        <dbReference type="ChEBI" id="CHEBI:85454"/>
        <dbReference type="EC" id="2.1.1.37"/>
    </reaction>
</comment>
<dbReference type="InterPro" id="IPR018117">
    <property type="entry name" value="C5_DNA_meth_AS"/>
</dbReference>
<dbReference type="NCBIfam" id="TIGR00675">
    <property type="entry name" value="dcm"/>
    <property type="match status" value="1"/>
</dbReference>
<sequence>MKTNIIEAIDLFCGIGGLTYGLRHAGINVLAGLDNDESCQYAYETNNSCKFVSADIAKYNFSEMKDLYSKDSIKVLVGCAPCQPFSSHTYKVKRKICDLRWDLIKHFVRAIQELKPHIISMENVRGLTKTDVFKEFINDVKSLGYEIDYQVVYAPDYGIPQNRSRLVLIGSRIGLINIPEATHKKDKYTSVSDVIGKLPPIEAGEISEEDPVHRAKNLSDLNQERIRQSIPNGTWRDWDPQILPNCYKKESGQTYTSVYGRMSWNSISPTITTQFYNYGSGRFGHPEQNRGLSLREGALLQTFPKDYDFGEEISLSKIGRHIGNAVPPRLGTVIGEAIIRHVEKRNGTK</sequence>
<evidence type="ECO:0000256" key="3">
    <source>
        <dbReference type="ARBA" id="ARBA00022691"/>
    </source>
</evidence>
<organism evidence="8 9">
    <name type="scientific">Candidatus Dojkabacteria bacterium</name>
    <dbReference type="NCBI Taxonomy" id="2099670"/>
    <lineage>
        <taxon>Bacteria</taxon>
        <taxon>Candidatus Dojkabacteria</taxon>
    </lineage>
</organism>
<dbReference type="PANTHER" id="PTHR10629">
    <property type="entry name" value="CYTOSINE-SPECIFIC METHYLTRANSFERASE"/>
    <property type="match status" value="1"/>
</dbReference>
<comment type="caution">
    <text evidence="8">The sequence shown here is derived from an EMBL/GenBank/DDBJ whole genome shotgun (WGS) entry which is preliminary data.</text>
</comment>
<dbReference type="InterPro" id="IPR031303">
    <property type="entry name" value="C5_meth_CS"/>
</dbReference>
<keyword evidence="3 5" id="KW-0949">S-adenosyl-L-methionine</keyword>
<dbReference type="Gene3D" id="3.90.120.10">
    <property type="entry name" value="DNA Methylase, subunit A, domain 2"/>
    <property type="match status" value="1"/>
</dbReference>
<dbReference type="InterPro" id="IPR050390">
    <property type="entry name" value="C5-Methyltransferase"/>
</dbReference>
<dbReference type="GO" id="GO:0009307">
    <property type="term" value="P:DNA restriction-modification system"/>
    <property type="evidence" value="ECO:0007669"/>
    <property type="project" value="UniProtKB-KW"/>
</dbReference>
<gene>
    <name evidence="8" type="primary">dcm</name>
    <name evidence="8" type="ORF">KC685_02280</name>
</gene>
<dbReference type="Proteomes" id="UP000741282">
    <property type="component" value="Unassembled WGS sequence"/>
</dbReference>
<accession>A0A955I142</accession>
<dbReference type="InterPro" id="IPR001525">
    <property type="entry name" value="C5_MeTfrase"/>
</dbReference>
<feature type="active site" evidence="5">
    <location>
        <position position="82"/>
    </location>
</feature>
<keyword evidence="4" id="KW-0680">Restriction system</keyword>
<evidence type="ECO:0000256" key="5">
    <source>
        <dbReference type="PROSITE-ProRule" id="PRU01016"/>
    </source>
</evidence>
<protein>
    <recommendedName>
        <fullName evidence="7">Cytosine-specific methyltransferase</fullName>
        <ecNumber evidence="7">2.1.1.37</ecNumber>
    </recommendedName>
</protein>
<dbReference type="PROSITE" id="PS51679">
    <property type="entry name" value="SAM_MT_C5"/>
    <property type="match status" value="1"/>
</dbReference>
<reference evidence="8" key="2">
    <citation type="journal article" date="2021" name="Microbiome">
        <title>Successional dynamics and alternative stable states in a saline activated sludge microbial community over 9 years.</title>
        <authorList>
            <person name="Wang Y."/>
            <person name="Ye J."/>
            <person name="Ju F."/>
            <person name="Liu L."/>
            <person name="Boyd J.A."/>
            <person name="Deng Y."/>
            <person name="Parks D.H."/>
            <person name="Jiang X."/>
            <person name="Yin X."/>
            <person name="Woodcroft B.J."/>
            <person name="Tyson G.W."/>
            <person name="Hugenholtz P."/>
            <person name="Polz M.F."/>
            <person name="Zhang T."/>
        </authorList>
    </citation>
    <scope>NUCLEOTIDE SEQUENCE</scope>
    <source>
        <strain evidence="8">HKST-UBA17</strain>
    </source>
</reference>
<reference evidence="8" key="1">
    <citation type="submission" date="2020-04" db="EMBL/GenBank/DDBJ databases">
        <authorList>
            <person name="Zhang T."/>
        </authorList>
    </citation>
    <scope>NUCLEOTIDE SEQUENCE</scope>
    <source>
        <strain evidence="8">HKST-UBA17</strain>
    </source>
</reference>
<dbReference type="Gene3D" id="3.40.50.150">
    <property type="entry name" value="Vaccinia Virus protein VP39"/>
    <property type="match status" value="1"/>
</dbReference>
<evidence type="ECO:0000256" key="4">
    <source>
        <dbReference type="ARBA" id="ARBA00022747"/>
    </source>
</evidence>
<evidence type="ECO:0000256" key="2">
    <source>
        <dbReference type="ARBA" id="ARBA00022679"/>
    </source>
</evidence>
<evidence type="ECO:0000313" key="9">
    <source>
        <dbReference type="Proteomes" id="UP000741282"/>
    </source>
</evidence>
<keyword evidence="2 5" id="KW-0808">Transferase</keyword>
<dbReference type="Pfam" id="PF00145">
    <property type="entry name" value="DNA_methylase"/>
    <property type="match status" value="1"/>
</dbReference>
<dbReference type="PROSITE" id="PS00095">
    <property type="entry name" value="C5_MTASE_2"/>
    <property type="match status" value="1"/>
</dbReference>
<name>A0A955I142_9BACT</name>
<dbReference type="PANTHER" id="PTHR10629:SF52">
    <property type="entry name" value="DNA (CYTOSINE-5)-METHYLTRANSFERASE 1"/>
    <property type="match status" value="1"/>
</dbReference>
<evidence type="ECO:0000313" key="8">
    <source>
        <dbReference type="EMBL" id="MCA9376725.1"/>
    </source>
</evidence>
<dbReference type="AlphaFoldDB" id="A0A955I142"/>
<dbReference type="InterPro" id="IPR029063">
    <property type="entry name" value="SAM-dependent_MTases_sf"/>
</dbReference>
<evidence type="ECO:0000256" key="6">
    <source>
        <dbReference type="RuleBase" id="RU000416"/>
    </source>
</evidence>
<dbReference type="GO" id="GO:0044027">
    <property type="term" value="P:negative regulation of gene expression via chromosomal CpG island methylation"/>
    <property type="evidence" value="ECO:0007669"/>
    <property type="project" value="TreeGrafter"/>
</dbReference>
<evidence type="ECO:0000256" key="7">
    <source>
        <dbReference type="RuleBase" id="RU000417"/>
    </source>
</evidence>
<dbReference type="PRINTS" id="PR00105">
    <property type="entry name" value="C5METTRFRASE"/>
</dbReference>
<dbReference type="GO" id="GO:0003886">
    <property type="term" value="F:DNA (cytosine-5-)-methyltransferase activity"/>
    <property type="evidence" value="ECO:0007669"/>
    <property type="project" value="UniProtKB-EC"/>
</dbReference>
<comment type="similarity">
    <text evidence="5 6">Belongs to the class I-like SAM-binding methyltransferase superfamily. C5-methyltransferase family.</text>
</comment>
<keyword evidence="1 5" id="KW-0489">Methyltransferase</keyword>
<dbReference type="EC" id="2.1.1.37" evidence="7"/>
<evidence type="ECO:0000256" key="1">
    <source>
        <dbReference type="ARBA" id="ARBA00022603"/>
    </source>
</evidence>
<dbReference type="PROSITE" id="PS00094">
    <property type="entry name" value="C5_MTASE_1"/>
    <property type="match status" value="1"/>
</dbReference>
<dbReference type="EMBL" id="JAGQLN010000006">
    <property type="protein sequence ID" value="MCA9376725.1"/>
    <property type="molecule type" value="Genomic_DNA"/>
</dbReference>
<proteinExistence type="inferred from homology"/>
<dbReference type="SUPFAM" id="SSF53335">
    <property type="entry name" value="S-adenosyl-L-methionine-dependent methyltransferases"/>
    <property type="match status" value="1"/>
</dbReference>